<dbReference type="SMART" id="SM00304">
    <property type="entry name" value="HAMP"/>
    <property type="match status" value="1"/>
</dbReference>
<dbReference type="PROSITE" id="PS50110">
    <property type="entry name" value="RESPONSE_REGULATORY"/>
    <property type="match status" value="1"/>
</dbReference>
<dbReference type="InterPro" id="IPR036097">
    <property type="entry name" value="HisK_dim/P_sf"/>
</dbReference>
<accession>A0A402CXI7</accession>
<keyword evidence="12" id="KW-0472">Membrane</keyword>
<dbReference type="InterPro" id="IPR003594">
    <property type="entry name" value="HATPase_dom"/>
</dbReference>
<dbReference type="CDD" id="cd00130">
    <property type="entry name" value="PAS"/>
    <property type="match status" value="1"/>
</dbReference>
<dbReference type="SMART" id="SM00387">
    <property type="entry name" value="HATPase_c"/>
    <property type="match status" value="1"/>
</dbReference>
<evidence type="ECO:0000256" key="8">
    <source>
        <dbReference type="ARBA" id="ARBA00022741"/>
    </source>
</evidence>
<gene>
    <name evidence="14" type="ORF">CCAX7_43200</name>
</gene>
<dbReference type="PROSITE" id="PS50112">
    <property type="entry name" value="PAS"/>
    <property type="match status" value="1"/>
</dbReference>
<dbReference type="Pfam" id="PF02518">
    <property type="entry name" value="HATPase_c"/>
    <property type="match status" value="1"/>
</dbReference>
<evidence type="ECO:0000256" key="12">
    <source>
        <dbReference type="ARBA" id="ARBA00023136"/>
    </source>
</evidence>
<dbReference type="PANTHER" id="PTHR43047:SF72">
    <property type="entry name" value="OSMOSENSING HISTIDINE PROTEIN KINASE SLN1"/>
    <property type="match status" value="1"/>
</dbReference>
<dbReference type="SUPFAM" id="SSF47384">
    <property type="entry name" value="Homodimeric domain of signal transducing histidine kinase"/>
    <property type="match status" value="1"/>
</dbReference>
<sequence>MPFGRKVANRILLATVTPLLVMFACGLGVAYFSGLEQHIIRYVVLQLLVLAPAFVLVCLMTRRFAVRLANLRRSAERIEHGDFAARLSTQSEGDELSDLAGAFNRMADVITAREASLREQNHILATLNHRMESVLNATNDGIAMLDRNDRFTLVNRRFCELLGARADQLLHQTAAQALEEMPPAGTPDARELFHKVIEITRQEPEGVVGVSEHTVEMRAPERRFVQVYTAPVLTDEEGEWVGRILALRDVTRENELDQMKTDFISVVSHELRTPLTSIRGYTDLLLSGASGEVSELQQEFLGIIQASTSRLSNLINDILDISRIESGRIKLRLEPINYHTIVADVLRLMKAAADEKEITFDASLPEQLPVVRGDADKVTQVLTNLVSNAIKYTPSGGWVKLMVDVTDDNQVCTCVQDSGIGITREDQKKLFQKFFRADNSSTREAGGTGLGLVIAKTIVELLGGAIWVESAPERGSRFYFTLPISVESGADPASDQVVLPDRGIGLVLLIDDDPYMRGLVQHQLHRRGYGVIVSASVPEALQKARQHKPNAILLNFMIADLDGLRILAALKEDPATESIPLIMVSVASDPARGILSLGTFSLLRHPGDDYRLARVVQDVAEHITRGGLEPAMALLITPEEGGCFGGEREEVLARTDSTLADAGITLQAVANASEALTLAITESAVVILIDMDLPADQMEQLITALKVEEEAARIPIVFLSNDLSDRGVRRMTGLQSTDANAVLDYLCEQVKDAVEKPTIGLHPVNASFA</sequence>
<evidence type="ECO:0000256" key="3">
    <source>
        <dbReference type="ARBA" id="ARBA00004314"/>
    </source>
</evidence>
<dbReference type="SUPFAM" id="SSF55874">
    <property type="entry name" value="ATPase domain of HSP90 chaperone/DNA topoisomerase II/histidine kinase"/>
    <property type="match status" value="1"/>
</dbReference>
<keyword evidence="6" id="KW-0597">Phosphoprotein</keyword>
<evidence type="ECO:0000256" key="2">
    <source>
        <dbReference type="ARBA" id="ARBA00004236"/>
    </source>
</evidence>
<keyword evidence="8" id="KW-0547">Nucleotide-binding</keyword>
<dbReference type="SMART" id="SM00091">
    <property type="entry name" value="PAS"/>
    <property type="match status" value="1"/>
</dbReference>
<dbReference type="EC" id="2.7.13.3" evidence="4"/>
<keyword evidence="10" id="KW-0067">ATP-binding</keyword>
<dbReference type="RefSeq" id="WP_119322042.1">
    <property type="nucleotide sequence ID" value="NZ_AP025739.1"/>
</dbReference>
<dbReference type="FunCoup" id="A0A402CXI7">
    <property type="interactions" value="385"/>
</dbReference>
<evidence type="ECO:0000256" key="4">
    <source>
        <dbReference type="ARBA" id="ARBA00012438"/>
    </source>
</evidence>
<comment type="caution">
    <text evidence="13">Lacks conserved residue(s) required for the propagation of feature annotation.</text>
</comment>
<evidence type="ECO:0000256" key="1">
    <source>
        <dbReference type="ARBA" id="ARBA00000085"/>
    </source>
</evidence>
<dbReference type="OrthoDB" id="9801651at2"/>
<dbReference type="Gene3D" id="1.10.287.130">
    <property type="match status" value="1"/>
</dbReference>
<dbReference type="InterPro" id="IPR001789">
    <property type="entry name" value="Sig_transdc_resp-reg_receiver"/>
</dbReference>
<protein>
    <recommendedName>
        <fullName evidence="4">histidine kinase</fullName>
        <ecNumber evidence="4">2.7.13.3</ecNumber>
    </recommendedName>
</protein>
<evidence type="ECO:0000313" key="14">
    <source>
        <dbReference type="EMBL" id="BDI32269.1"/>
    </source>
</evidence>
<dbReference type="PANTHER" id="PTHR43047">
    <property type="entry name" value="TWO-COMPONENT HISTIDINE PROTEIN KINASE"/>
    <property type="match status" value="1"/>
</dbReference>
<evidence type="ECO:0000256" key="13">
    <source>
        <dbReference type="PROSITE-ProRule" id="PRU00169"/>
    </source>
</evidence>
<dbReference type="InterPro" id="IPR003661">
    <property type="entry name" value="HisK_dim/P_dom"/>
</dbReference>
<dbReference type="EMBL" id="AP025739">
    <property type="protein sequence ID" value="BDI32269.1"/>
    <property type="molecule type" value="Genomic_DNA"/>
</dbReference>
<reference evidence="14 15" key="1">
    <citation type="journal article" date="2019" name="Int. J. Syst. Evol. Microbiol.">
        <title>Capsulimonas corticalis gen. nov., sp. nov., an aerobic capsulated bacterium, of a novel bacterial order, Capsulimonadales ord. nov., of the class Armatimonadia of the phylum Armatimonadetes.</title>
        <authorList>
            <person name="Li J."/>
            <person name="Kudo C."/>
            <person name="Tonouchi A."/>
        </authorList>
    </citation>
    <scope>NUCLEOTIDE SEQUENCE [LARGE SCALE GENOMIC DNA]</scope>
    <source>
        <strain evidence="14 15">AX-7</strain>
    </source>
</reference>
<dbReference type="InterPro" id="IPR004358">
    <property type="entry name" value="Sig_transdc_His_kin-like_C"/>
</dbReference>
<dbReference type="KEGG" id="ccot:CCAX7_43200"/>
<dbReference type="CDD" id="cd00082">
    <property type="entry name" value="HisKA"/>
    <property type="match status" value="1"/>
</dbReference>
<dbReference type="PROSITE" id="PS51257">
    <property type="entry name" value="PROKAR_LIPOPROTEIN"/>
    <property type="match status" value="1"/>
</dbReference>
<keyword evidence="11" id="KW-0902">Two-component regulatory system</keyword>
<keyword evidence="5" id="KW-1003">Cell membrane</keyword>
<evidence type="ECO:0000256" key="10">
    <source>
        <dbReference type="ARBA" id="ARBA00022840"/>
    </source>
</evidence>
<dbReference type="GO" id="GO:0005886">
    <property type="term" value="C:plasma membrane"/>
    <property type="evidence" value="ECO:0007669"/>
    <property type="project" value="UniProtKB-SubCell"/>
</dbReference>
<dbReference type="CDD" id="cd16922">
    <property type="entry name" value="HATPase_EvgS-ArcB-TorS-like"/>
    <property type="match status" value="1"/>
</dbReference>
<dbReference type="InterPro" id="IPR011006">
    <property type="entry name" value="CheY-like_superfamily"/>
</dbReference>
<dbReference type="InterPro" id="IPR036890">
    <property type="entry name" value="HATPase_C_sf"/>
</dbReference>
<dbReference type="SMART" id="SM00448">
    <property type="entry name" value="REC"/>
    <property type="match status" value="1"/>
</dbReference>
<evidence type="ECO:0000256" key="6">
    <source>
        <dbReference type="ARBA" id="ARBA00022553"/>
    </source>
</evidence>
<dbReference type="PROSITE" id="PS50109">
    <property type="entry name" value="HIS_KIN"/>
    <property type="match status" value="1"/>
</dbReference>
<keyword evidence="9" id="KW-0418">Kinase</keyword>
<comment type="subcellular location">
    <subcellularLocation>
        <location evidence="2">Cell membrane</location>
    </subcellularLocation>
    <subcellularLocation>
        <location evidence="3">Membrane raft</location>
        <topology evidence="3">Multi-pass membrane protein</topology>
    </subcellularLocation>
</comment>
<dbReference type="InterPro" id="IPR000014">
    <property type="entry name" value="PAS"/>
</dbReference>
<dbReference type="InterPro" id="IPR013656">
    <property type="entry name" value="PAS_4"/>
</dbReference>
<dbReference type="PROSITE" id="PS50885">
    <property type="entry name" value="HAMP"/>
    <property type="match status" value="1"/>
</dbReference>
<dbReference type="Pfam" id="PF00672">
    <property type="entry name" value="HAMP"/>
    <property type="match status" value="1"/>
</dbReference>
<dbReference type="Gene3D" id="3.30.565.10">
    <property type="entry name" value="Histidine kinase-like ATPase, C-terminal domain"/>
    <property type="match status" value="1"/>
</dbReference>
<dbReference type="SMART" id="SM00388">
    <property type="entry name" value="HisKA"/>
    <property type="match status" value="1"/>
</dbReference>
<dbReference type="InterPro" id="IPR035965">
    <property type="entry name" value="PAS-like_dom_sf"/>
</dbReference>
<evidence type="ECO:0000313" key="15">
    <source>
        <dbReference type="Proteomes" id="UP000287394"/>
    </source>
</evidence>
<dbReference type="Gene3D" id="6.10.340.10">
    <property type="match status" value="1"/>
</dbReference>
<dbReference type="GO" id="GO:0005524">
    <property type="term" value="F:ATP binding"/>
    <property type="evidence" value="ECO:0007669"/>
    <property type="project" value="UniProtKB-KW"/>
</dbReference>
<name>A0A402CXI7_9BACT</name>
<dbReference type="FunFam" id="3.30.565.10:FF:000023">
    <property type="entry name" value="PAS domain-containing sensor histidine kinase"/>
    <property type="match status" value="1"/>
</dbReference>
<dbReference type="Pfam" id="PF08448">
    <property type="entry name" value="PAS_4"/>
    <property type="match status" value="1"/>
</dbReference>
<evidence type="ECO:0000256" key="11">
    <source>
        <dbReference type="ARBA" id="ARBA00023012"/>
    </source>
</evidence>
<dbReference type="SUPFAM" id="SSF55785">
    <property type="entry name" value="PYP-like sensor domain (PAS domain)"/>
    <property type="match status" value="1"/>
</dbReference>
<evidence type="ECO:0000256" key="7">
    <source>
        <dbReference type="ARBA" id="ARBA00022679"/>
    </source>
</evidence>
<dbReference type="GO" id="GO:0000155">
    <property type="term" value="F:phosphorelay sensor kinase activity"/>
    <property type="evidence" value="ECO:0007669"/>
    <property type="project" value="InterPro"/>
</dbReference>
<dbReference type="GO" id="GO:0045121">
    <property type="term" value="C:membrane raft"/>
    <property type="evidence" value="ECO:0007669"/>
    <property type="project" value="UniProtKB-SubCell"/>
</dbReference>
<dbReference type="AlphaFoldDB" id="A0A402CXI7"/>
<evidence type="ECO:0000256" key="5">
    <source>
        <dbReference type="ARBA" id="ARBA00022475"/>
    </source>
</evidence>
<dbReference type="FunFam" id="1.10.287.130:FF:000001">
    <property type="entry name" value="Two-component sensor histidine kinase"/>
    <property type="match status" value="1"/>
</dbReference>
<evidence type="ECO:0000256" key="9">
    <source>
        <dbReference type="ARBA" id="ARBA00022777"/>
    </source>
</evidence>
<keyword evidence="15" id="KW-1185">Reference proteome</keyword>
<keyword evidence="7" id="KW-0808">Transferase</keyword>
<dbReference type="Gene3D" id="3.30.450.20">
    <property type="entry name" value="PAS domain"/>
    <property type="match status" value="1"/>
</dbReference>
<dbReference type="CDD" id="cd06225">
    <property type="entry name" value="HAMP"/>
    <property type="match status" value="1"/>
</dbReference>
<dbReference type="Pfam" id="PF00512">
    <property type="entry name" value="HisKA"/>
    <property type="match status" value="1"/>
</dbReference>
<dbReference type="SUPFAM" id="SSF158472">
    <property type="entry name" value="HAMP domain-like"/>
    <property type="match status" value="1"/>
</dbReference>
<comment type="catalytic activity">
    <reaction evidence="1">
        <text>ATP + protein L-histidine = ADP + protein N-phospho-L-histidine.</text>
        <dbReference type="EC" id="2.7.13.3"/>
    </reaction>
</comment>
<dbReference type="GO" id="GO:0009927">
    <property type="term" value="F:histidine phosphotransfer kinase activity"/>
    <property type="evidence" value="ECO:0007669"/>
    <property type="project" value="TreeGrafter"/>
</dbReference>
<dbReference type="PRINTS" id="PR00344">
    <property type="entry name" value="BCTRLSENSOR"/>
</dbReference>
<dbReference type="NCBIfam" id="TIGR00229">
    <property type="entry name" value="sensory_box"/>
    <property type="match status" value="1"/>
</dbReference>
<organism evidence="14 15">
    <name type="scientific">Capsulimonas corticalis</name>
    <dbReference type="NCBI Taxonomy" id="2219043"/>
    <lineage>
        <taxon>Bacteria</taxon>
        <taxon>Bacillati</taxon>
        <taxon>Armatimonadota</taxon>
        <taxon>Armatimonadia</taxon>
        <taxon>Capsulimonadales</taxon>
        <taxon>Capsulimonadaceae</taxon>
        <taxon>Capsulimonas</taxon>
    </lineage>
</organism>
<dbReference type="SUPFAM" id="SSF52172">
    <property type="entry name" value="CheY-like"/>
    <property type="match status" value="2"/>
</dbReference>
<dbReference type="Proteomes" id="UP000287394">
    <property type="component" value="Chromosome"/>
</dbReference>
<dbReference type="InterPro" id="IPR005467">
    <property type="entry name" value="His_kinase_dom"/>
</dbReference>
<proteinExistence type="predicted"/>
<dbReference type="Pfam" id="PF00072">
    <property type="entry name" value="Response_reg"/>
    <property type="match status" value="1"/>
</dbReference>
<dbReference type="InterPro" id="IPR003660">
    <property type="entry name" value="HAMP_dom"/>
</dbReference>
<dbReference type="Gene3D" id="3.40.50.2300">
    <property type="match status" value="2"/>
</dbReference>